<dbReference type="SUPFAM" id="SSF55486">
    <property type="entry name" value="Metalloproteases ('zincins'), catalytic domain"/>
    <property type="match status" value="1"/>
</dbReference>
<dbReference type="OrthoDB" id="5951731at2759"/>
<dbReference type="GO" id="GO:0007155">
    <property type="term" value="P:cell adhesion"/>
    <property type="evidence" value="ECO:0007669"/>
    <property type="project" value="TreeGrafter"/>
</dbReference>
<sequence length="386" mass="42001">HYLGSDTNAAAQQMIQLFSLVNTVFNPLNVTVVLSSLELWAEDNKIPTAGEAADVLQRFQRWEQSALALHSYDAAYLLVYRDGAAPLGTTALGTACQRDAAAAVALFHRAMALESFSILLAQLLGRSLGMSYDPPGACHCPGHVCLMSPEALRFSGAKALSSCSIRDFGSFLRRAGGSCLFHSPRGSGERQRRAATCGNGLREPPEQCDCGSRERCLKDKCCTETCRLVPGAQCSSGLCCKNCQFRKKYWPCRAAADTQCDVAEFCSGASASCPPDLHVQDGHSCERGTGYCYRGRCQAPDLQCQRLYGTGSKSAPVSCYEELNSQQDRFGHCGLLPSQRYKSCTWRDLRCGKLICTYPSSIPFPSDAAAVVYVRVQEHLCVSLNY</sequence>
<dbReference type="InterPro" id="IPR001590">
    <property type="entry name" value="Peptidase_M12B"/>
</dbReference>
<feature type="domain" description="Disintegrin" evidence="3">
    <location>
        <begin position="194"/>
        <end position="281"/>
    </location>
</feature>
<evidence type="ECO:0000259" key="4">
    <source>
        <dbReference type="PROSITE" id="PS50215"/>
    </source>
</evidence>
<dbReference type="Proteomes" id="UP000654395">
    <property type="component" value="Unassembled WGS sequence"/>
</dbReference>
<comment type="caution">
    <text evidence="2">Lacks conserved residue(s) required for the propagation of feature annotation.</text>
</comment>
<dbReference type="InterPro" id="IPR024079">
    <property type="entry name" value="MetalloPept_cat_dom_sf"/>
</dbReference>
<dbReference type="SUPFAM" id="SSF57552">
    <property type="entry name" value="Blood coagulation inhibitor (disintegrin)"/>
    <property type="match status" value="1"/>
</dbReference>
<dbReference type="InterPro" id="IPR036436">
    <property type="entry name" value="Disintegrin_dom_sf"/>
</dbReference>
<feature type="non-terminal residue" evidence="5">
    <location>
        <position position="386"/>
    </location>
</feature>
<evidence type="ECO:0000256" key="1">
    <source>
        <dbReference type="ARBA" id="ARBA00023157"/>
    </source>
</evidence>
<evidence type="ECO:0000256" key="2">
    <source>
        <dbReference type="PROSITE-ProRule" id="PRU00276"/>
    </source>
</evidence>
<dbReference type="EMBL" id="WBNH01010838">
    <property type="protein sequence ID" value="NXX85055.1"/>
    <property type="molecule type" value="Genomic_DNA"/>
</dbReference>
<keyword evidence="1 2" id="KW-1015">Disulfide bond</keyword>
<dbReference type="Pfam" id="PF08516">
    <property type="entry name" value="ADAM_CR"/>
    <property type="match status" value="1"/>
</dbReference>
<dbReference type="PANTHER" id="PTHR11905">
    <property type="entry name" value="ADAM A DISINTEGRIN AND METALLOPROTEASE DOMAIN"/>
    <property type="match status" value="1"/>
</dbReference>
<accession>A0A852L9M7</accession>
<dbReference type="CDD" id="cd04269">
    <property type="entry name" value="ZnMc_adamalysin_II_like"/>
    <property type="match status" value="1"/>
</dbReference>
<organism evidence="5 6">
    <name type="scientific">Urocolius indicus</name>
    <name type="common">Red-faced mousebird</name>
    <name type="synonym">Colius indicus</name>
    <dbReference type="NCBI Taxonomy" id="458196"/>
    <lineage>
        <taxon>Eukaryota</taxon>
        <taxon>Metazoa</taxon>
        <taxon>Chordata</taxon>
        <taxon>Craniata</taxon>
        <taxon>Vertebrata</taxon>
        <taxon>Euteleostomi</taxon>
        <taxon>Archelosauria</taxon>
        <taxon>Archosauria</taxon>
        <taxon>Dinosauria</taxon>
        <taxon>Saurischia</taxon>
        <taxon>Theropoda</taxon>
        <taxon>Coelurosauria</taxon>
        <taxon>Aves</taxon>
        <taxon>Neognathae</taxon>
        <taxon>Neoaves</taxon>
        <taxon>Telluraves</taxon>
        <taxon>Coraciimorphae</taxon>
        <taxon>Coliiformes</taxon>
        <taxon>Coliidae</taxon>
        <taxon>Urocolius</taxon>
    </lineage>
</organism>
<dbReference type="InterPro" id="IPR006586">
    <property type="entry name" value="ADAM_Cys-rich"/>
</dbReference>
<dbReference type="SMART" id="SM00608">
    <property type="entry name" value="ACR"/>
    <property type="match status" value="1"/>
</dbReference>
<dbReference type="Gene3D" id="4.10.70.10">
    <property type="entry name" value="Disintegrin domain"/>
    <property type="match status" value="1"/>
</dbReference>
<dbReference type="PANTHER" id="PTHR11905:SF158">
    <property type="entry name" value="DISINTEGRIN AND METALLOPROTEINASE DOMAIN-CONTAINING PROTEIN 18"/>
    <property type="match status" value="1"/>
</dbReference>
<dbReference type="GO" id="GO:0005886">
    <property type="term" value="C:plasma membrane"/>
    <property type="evidence" value="ECO:0007669"/>
    <property type="project" value="TreeGrafter"/>
</dbReference>
<proteinExistence type="predicted"/>
<dbReference type="InterPro" id="IPR001762">
    <property type="entry name" value="Disintegrin_dom"/>
</dbReference>
<dbReference type="PROSITE" id="PS00427">
    <property type="entry name" value="DISINTEGRIN_1"/>
    <property type="match status" value="1"/>
</dbReference>
<protein>
    <submittedName>
        <fullName evidence="5">ADA32 protein</fullName>
    </submittedName>
</protein>
<dbReference type="GO" id="GO:0008584">
    <property type="term" value="P:male gonad development"/>
    <property type="evidence" value="ECO:0007669"/>
    <property type="project" value="TreeGrafter"/>
</dbReference>
<evidence type="ECO:0000313" key="6">
    <source>
        <dbReference type="Proteomes" id="UP000654395"/>
    </source>
</evidence>
<comment type="caution">
    <text evidence="5">The sequence shown here is derived from an EMBL/GenBank/DDBJ whole genome shotgun (WGS) entry which is preliminary data.</text>
</comment>
<reference evidence="5" key="1">
    <citation type="submission" date="2020-02" db="EMBL/GenBank/DDBJ databases">
        <title>Bird 10,000 Genomes (B10K) Project - Family phase.</title>
        <authorList>
            <person name="Zhang G."/>
        </authorList>
    </citation>
    <scope>NUCLEOTIDE SEQUENCE</scope>
    <source>
        <strain evidence="5">B10K-DU-030-59</strain>
    </source>
</reference>
<feature type="domain" description="Peptidase M12B" evidence="4">
    <location>
        <begin position="1"/>
        <end position="184"/>
    </location>
</feature>
<dbReference type="Gene3D" id="3.40.390.10">
    <property type="entry name" value="Collagenase (Catalytic Domain)"/>
    <property type="match status" value="1"/>
</dbReference>
<dbReference type="InterPro" id="IPR034027">
    <property type="entry name" value="Reprolysin_adamalysin"/>
</dbReference>
<dbReference type="AlphaFoldDB" id="A0A852L9M7"/>
<dbReference type="GO" id="GO:0007339">
    <property type="term" value="P:binding of sperm to zona pellucida"/>
    <property type="evidence" value="ECO:0007669"/>
    <property type="project" value="TreeGrafter"/>
</dbReference>
<dbReference type="GO" id="GO:0004222">
    <property type="term" value="F:metalloendopeptidase activity"/>
    <property type="evidence" value="ECO:0007669"/>
    <property type="project" value="InterPro"/>
</dbReference>
<dbReference type="GO" id="GO:0006508">
    <property type="term" value="P:proteolysis"/>
    <property type="evidence" value="ECO:0007669"/>
    <property type="project" value="InterPro"/>
</dbReference>
<dbReference type="PROSITE" id="PS50215">
    <property type="entry name" value="ADAM_MEPRO"/>
    <property type="match status" value="1"/>
</dbReference>
<feature type="non-terminal residue" evidence="5">
    <location>
        <position position="1"/>
    </location>
</feature>
<feature type="disulfide bond" evidence="2">
    <location>
        <begin position="140"/>
        <end position="145"/>
    </location>
</feature>
<dbReference type="PROSITE" id="PS50214">
    <property type="entry name" value="DISINTEGRIN_2"/>
    <property type="match status" value="1"/>
</dbReference>
<dbReference type="Pfam" id="PF01421">
    <property type="entry name" value="Reprolysin"/>
    <property type="match status" value="1"/>
</dbReference>
<dbReference type="InterPro" id="IPR018358">
    <property type="entry name" value="Disintegrin_CS"/>
</dbReference>
<dbReference type="SMART" id="SM00050">
    <property type="entry name" value="DISIN"/>
    <property type="match status" value="1"/>
</dbReference>
<evidence type="ECO:0000259" key="3">
    <source>
        <dbReference type="PROSITE" id="PS50214"/>
    </source>
</evidence>
<name>A0A852L9M7_UROIN</name>
<dbReference type="FunFam" id="4.10.70.10:FF:000001">
    <property type="entry name" value="Disintegrin and metalloproteinase domain-containing protein 22"/>
    <property type="match status" value="1"/>
</dbReference>
<gene>
    <name evidence="5" type="primary">Adam32</name>
    <name evidence="5" type="ORF">UROIND_R02334</name>
</gene>
<evidence type="ECO:0000313" key="5">
    <source>
        <dbReference type="EMBL" id="NXX85055.1"/>
    </source>
</evidence>
<keyword evidence="6" id="KW-1185">Reference proteome</keyword>
<dbReference type="Pfam" id="PF00200">
    <property type="entry name" value="Disintegrin"/>
    <property type="match status" value="1"/>
</dbReference>